<organism evidence="1 2">
    <name type="scientific">Mycena belliarum</name>
    <dbReference type="NCBI Taxonomy" id="1033014"/>
    <lineage>
        <taxon>Eukaryota</taxon>
        <taxon>Fungi</taxon>
        <taxon>Dikarya</taxon>
        <taxon>Basidiomycota</taxon>
        <taxon>Agaricomycotina</taxon>
        <taxon>Agaricomycetes</taxon>
        <taxon>Agaricomycetidae</taxon>
        <taxon>Agaricales</taxon>
        <taxon>Marasmiineae</taxon>
        <taxon>Mycenaceae</taxon>
        <taxon>Mycena</taxon>
    </lineage>
</organism>
<dbReference type="Proteomes" id="UP001222325">
    <property type="component" value="Unassembled WGS sequence"/>
</dbReference>
<gene>
    <name evidence="1" type="ORF">B0H15DRAFT_281759</name>
</gene>
<reference evidence="1" key="1">
    <citation type="submission" date="2023-03" db="EMBL/GenBank/DDBJ databases">
        <title>Massive genome expansion in bonnet fungi (Mycena s.s.) driven by repeated elements and novel gene families across ecological guilds.</title>
        <authorList>
            <consortium name="Lawrence Berkeley National Laboratory"/>
            <person name="Harder C.B."/>
            <person name="Miyauchi S."/>
            <person name="Viragh M."/>
            <person name="Kuo A."/>
            <person name="Thoen E."/>
            <person name="Andreopoulos B."/>
            <person name="Lu D."/>
            <person name="Skrede I."/>
            <person name="Drula E."/>
            <person name="Henrissat B."/>
            <person name="Morin E."/>
            <person name="Kohler A."/>
            <person name="Barry K."/>
            <person name="LaButti K."/>
            <person name="Morin E."/>
            <person name="Salamov A."/>
            <person name="Lipzen A."/>
            <person name="Mereny Z."/>
            <person name="Hegedus B."/>
            <person name="Baldrian P."/>
            <person name="Stursova M."/>
            <person name="Weitz H."/>
            <person name="Taylor A."/>
            <person name="Grigoriev I.V."/>
            <person name="Nagy L.G."/>
            <person name="Martin F."/>
            <person name="Kauserud H."/>
        </authorList>
    </citation>
    <scope>NUCLEOTIDE SEQUENCE</scope>
    <source>
        <strain evidence="1">CBHHK173m</strain>
    </source>
</reference>
<evidence type="ECO:0000313" key="1">
    <source>
        <dbReference type="EMBL" id="KAJ7089282.1"/>
    </source>
</evidence>
<protein>
    <submittedName>
        <fullName evidence="1">Uncharacterized protein</fullName>
    </submittedName>
</protein>
<sequence>MLRKLRFSRHIDTPCGVAPFFFAQKGRRQANPTSDDNATALLYSRHVPQAPRSGADIDFTLFGVPASGLKYQPSFEVFWPPAGKTPPLRKFHRLQCTPGTSRRRRAAAPTSIILYLVFRRAAPTDCFFSIFFAAGRHSPGSTTPQRLQE</sequence>
<evidence type="ECO:0000313" key="2">
    <source>
        <dbReference type="Proteomes" id="UP001222325"/>
    </source>
</evidence>
<dbReference type="EMBL" id="JARJCN010000024">
    <property type="protein sequence ID" value="KAJ7089282.1"/>
    <property type="molecule type" value="Genomic_DNA"/>
</dbReference>
<dbReference type="AlphaFoldDB" id="A0AAD6U3I1"/>
<accession>A0AAD6U3I1</accession>
<proteinExistence type="predicted"/>
<comment type="caution">
    <text evidence="1">The sequence shown here is derived from an EMBL/GenBank/DDBJ whole genome shotgun (WGS) entry which is preliminary data.</text>
</comment>
<name>A0AAD6U3I1_9AGAR</name>
<keyword evidence="2" id="KW-1185">Reference proteome</keyword>